<dbReference type="Proteomes" id="UP000030700">
    <property type="component" value="Unassembled WGS sequence"/>
</dbReference>
<reference evidence="1" key="1">
    <citation type="journal article" date="2015" name="PeerJ">
        <title>First genomic representation of candidate bacterial phylum KSB3 points to enhanced environmental sensing as a trigger of wastewater bulking.</title>
        <authorList>
            <person name="Sekiguchi Y."/>
            <person name="Ohashi A."/>
            <person name="Parks D.H."/>
            <person name="Yamauchi T."/>
            <person name="Tyson G.W."/>
            <person name="Hugenholtz P."/>
        </authorList>
    </citation>
    <scope>NUCLEOTIDE SEQUENCE [LARGE SCALE GENOMIC DNA]</scope>
</reference>
<dbReference type="Pfam" id="PF12784">
    <property type="entry name" value="PDDEXK_2"/>
    <property type="match status" value="1"/>
</dbReference>
<dbReference type="EMBL" id="DF820457">
    <property type="protein sequence ID" value="GAK51867.1"/>
    <property type="molecule type" value="Genomic_DNA"/>
</dbReference>
<proteinExistence type="predicted"/>
<keyword evidence="2" id="KW-1185">Reference proteome</keyword>
<gene>
    <name evidence="1" type="ORF">U14_03113</name>
</gene>
<name>A0A081BNA1_9BACT</name>
<evidence type="ECO:0000313" key="2">
    <source>
        <dbReference type="Proteomes" id="UP000030700"/>
    </source>
</evidence>
<dbReference type="STRING" id="1499966.U14_03113"/>
<protein>
    <recommendedName>
        <fullName evidence="3">Transposase</fullName>
    </recommendedName>
</protein>
<dbReference type="AlphaFoldDB" id="A0A081BNA1"/>
<dbReference type="InterPro" id="IPR010106">
    <property type="entry name" value="RpnA"/>
</dbReference>
<evidence type="ECO:0000313" key="1">
    <source>
        <dbReference type="EMBL" id="GAK51867.1"/>
    </source>
</evidence>
<organism evidence="1">
    <name type="scientific">Candidatus Moduliflexus flocculans</name>
    <dbReference type="NCBI Taxonomy" id="1499966"/>
    <lineage>
        <taxon>Bacteria</taxon>
        <taxon>Candidatus Moduliflexota</taxon>
        <taxon>Candidatus Moduliflexia</taxon>
        <taxon>Candidatus Moduliflexales</taxon>
        <taxon>Candidatus Moduliflexaceae</taxon>
    </lineage>
</organism>
<dbReference type="PANTHER" id="PTHR41317:SF1">
    <property type="entry name" value="PD-(D_E)XK NUCLEASE FAMILY TRANSPOSASE"/>
    <property type="match status" value="1"/>
</dbReference>
<evidence type="ECO:0008006" key="3">
    <source>
        <dbReference type="Google" id="ProtNLM"/>
    </source>
</evidence>
<dbReference type="HOGENOM" id="CLU_057504_4_0_0"/>
<accession>A0A081BNA1</accession>
<dbReference type="PANTHER" id="PTHR41317">
    <property type="entry name" value="PD-(D_E)XK NUCLEASE FAMILY TRANSPOSASE"/>
    <property type="match status" value="1"/>
</dbReference>
<sequence>MKPNIDPKVDCVFKAMLGSEEHKLLLTDFLNAVLAHDPGIRLQSIELLNPYNEREFETDKLSVVDVKARDEAGRVYQIEIQLVAHPGLAERMLHTWSAIYHRQIQKGQDFTALKPVIAIWLLNEPLFELPGAWHLPFVPYNLEYGLVLSGDFRIHLLQLSL</sequence>
<dbReference type="NCBIfam" id="TIGR01784">
    <property type="entry name" value="T_den_put_tspse"/>
    <property type="match status" value="1"/>
</dbReference>